<dbReference type="Proteomes" id="UP001146120">
    <property type="component" value="Unassembled WGS sequence"/>
</dbReference>
<dbReference type="GO" id="GO:0003677">
    <property type="term" value="F:DNA binding"/>
    <property type="evidence" value="ECO:0007669"/>
    <property type="project" value="InterPro"/>
</dbReference>
<comment type="caution">
    <text evidence="5">The sequence shown here is derived from an EMBL/GenBank/DDBJ whole genome shotgun (WGS) entry which is preliminary data.</text>
</comment>
<dbReference type="EMBL" id="DAKRPA010000079">
    <property type="protein sequence ID" value="DAZ99629.1"/>
    <property type="molecule type" value="Genomic_DNA"/>
</dbReference>
<evidence type="ECO:0000256" key="1">
    <source>
        <dbReference type="ARBA" id="ARBA00022723"/>
    </source>
</evidence>
<evidence type="ECO:0000313" key="5">
    <source>
        <dbReference type="EMBL" id="DAZ99629.1"/>
    </source>
</evidence>
<name>A0AAV2Z4I3_9STRA</name>
<protein>
    <recommendedName>
        <fullName evidence="4">BED-type domain-containing protein</fullName>
    </recommendedName>
</protein>
<sequence length="58" mass="6696">MKLSNREVCAILFTGLNTQRPQCNTCKRFFARGNGYTNLIMHLRSAHPSYEKQAEDAY</sequence>
<accession>A0AAV2Z4I3</accession>
<reference evidence="5" key="2">
    <citation type="journal article" date="2023" name="Microbiol Resour">
        <title>Decontamination and Annotation of the Draft Genome Sequence of the Oomycete Lagenidium giganteum ARSEF 373.</title>
        <authorList>
            <person name="Morgan W.R."/>
            <person name="Tartar A."/>
        </authorList>
    </citation>
    <scope>NUCLEOTIDE SEQUENCE</scope>
    <source>
        <strain evidence="5">ARSEF 373</strain>
    </source>
</reference>
<dbReference type="InterPro" id="IPR003656">
    <property type="entry name" value="Znf_BED"/>
</dbReference>
<evidence type="ECO:0000256" key="2">
    <source>
        <dbReference type="ARBA" id="ARBA00022771"/>
    </source>
</evidence>
<organism evidence="5 6">
    <name type="scientific">Lagenidium giganteum</name>
    <dbReference type="NCBI Taxonomy" id="4803"/>
    <lineage>
        <taxon>Eukaryota</taxon>
        <taxon>Sar</taxon>
        <taxon>Stramenopiles</taxon>
        <taxon>Oomycota</taxon>
        <taxon>Peronosporomycetes</taxon>
        <taxon>Pythiales</taxon>
        <taxon>Pythiaceae</taxon>
    </lineage>
</organism>
<evidence type="ECO:0000313" key="6">
    <source>
        <dbReference type="Proteomes" id="UP001146120"/>
    </source>
</evidence>
<keyword evidence="3" id="KW-0862">Zinc</keyword>
<dbReference type="SUPFAM" id="SSF57667">
    <property type="entry name" value="beta-beta-alpha zinc fingers"/>
    <property type="match status" value="1"/>
</dbReference>
<gene>
    <name evidence="5" type="ORF">N0F65_001866</name>
</gene>
<feature type="domain" description="BED-type" evidence="4">
    <location>
        <begin position="19"/>
        <end position="48"/>
    </location>
</feature>
<dbReference type="Pfam" id="PF02892">
    <property type="entry name" value="zf-BED"/>
    <property type="match status" value="1"/>
</dbReference>
<proteinExistence type="predicted"/>
<dbReference type="InterPro" id="IPR036236">
    <property type="entry name" value="Znf_C2H2_sf"/>
</dbReference>
<keyword evidence="6" id="KW-1185">Reference proteome</keyword>
<evidence type="ECO:0000256" key="3">
    <source>
        <dbReference type="ARBA" id="ARBA00022833"/>
    </source>
</evidence>
<keyword evidence="1" id="KW-0479">Metal-binding</keyword>
<dbReference type="AlphaFoldDB" id="A0AAV2Z4I3"/>
<reference evidence="5" key="1">
    <citation type="submission" date="2022-11" db="EMBL/GenBank/DDBJ databases">
        <authorList>
            <person name="Morgan W.R."/>
            <person name="Tartar A."/>
        </authorList>
    </citation>
    <scope>NUCLEOTIDE SEQUENCE</scope>
    <source>
        <strain evidence="5">ARSEF 373</strain>
    </source>
</reference>
<evidence type="ECO:0000259" key="4">
    <source>
        <dbReference type="Pfam" id="PF02892"/>
    </source>
</evidence>
<dbReference type="GO" id="GO:0008270">
    <property type="term" value="F:zinc ion binding"/>
    <property type="evidence" value="ECO:0007669"/>
    <property type="project" value="UniProtKB-KW"/>
</dbReference>
<keyword evidence="2" id="KW-0863">Zinc-finger</keyword>